<name>A0AAW0XA69_CHEQU</name>
<keyword evidence="2" id="KW-1185">Reference proteome</keyword>
<organism evidence="1 2">
    <name type="scientific">Cherax quadricarinatus</name>
    <name type="common">Australian red claw crayfish</name>
    <dbReference type="NCBI Taxonomy" id="27406"/>
    <lineage>
        <taxon>Eukaryota</taxon>
        <taxon>Metazoa</taxon>
        <taxon>Ecdysozoa</taxon>
        <taxon>Arthropoda</taxon>
        <taxon>Crustacea</taxon>
        <taxon>Multicrustacea</taxon>
        <taxon>Malacostraca</taxon>
        <taxon>Eumalacostraca</taxon>
        <taxon>Eucarida</taxon>
        <taxon>Decapoda</taxon>
        <taxon>Pleocyemata</taxon>
        <taxon>Astacidea</taxon>
        <taxon>Parastacoidea</taxon>
        <taxon>Parastacidae</taxon>
        <taxon>Cherax</taxon>
    </lineage>
</organism>
<gene>
    <name evidence="1" type="ORF">OTU49_002584</name>
</gene>
<sequence length="124" mass="14427">MFSGAQMMVYVMENNVRRGQCLFSASWLLWRCSREKNAVETMSSFNIIIYQVYHHMIFTKHSAEFNPMQLRPLFKLHGPTSNWCKSIFQDFSEVQTSTICCHMLESSKVCSAANIITFHADYIP</sequence>
<proteinExistence type="predicted"/>
<dbReference type="Proteomes" id="UP001445076">
    <property type="component" value="Unassembled WGS sequence"/>
</dbReference>
<dbReference type="EMBL" id="JARKIK010000031">
    <property type="protein sequence ID" value="KAK8741266.1"/>
    <property type="molecule type" value="Genomic_DNA"/>
</dbReference>
<evidence type="ECO:0000313" key="2">
    <source>
        <dbReference type="Proteomes" id="UP001445076"/>
    </source>
</evidence>
<dbReference type="AlphaFoldDB" id="A0AAW0XA69"/>
<evidence type="ECO:0000313" key="1">
    <source>
        <dbReference type="EMBL" id="KAK8741266.1"/>
    </source>
</evidence>
<protein>
    <submittedName>
        <fullName evidence="1">Uncharacterized protein</fullName>
    </submittedName>
</protein>
<accession>A0AAW0XA69</accession>
<comment type="caution">
    <text evidence="1">The sequence shown here is derived from an EMBL/GenBank/DDBJ whole genome shotgun (WGS) entry which is preliminary data.</text>
</comment>
<reference evidence="1 2" key="1">
    <citation type="journal article" date="2024" name="BMC Genomics">
        <title>Genome assembly of redclaw crayfish (Cherax quadricarinatus) provides insights into its immune adaptation and hypoxia tolerance.</title>
        <authorList>
            <person name="Liu Z."/>
            <person name="Zheng J."/>
            <person name="Li H."/>
            <person name="Fang K."/>
            <person name="Wang S."/>
            <person name="He J."/>
            <person name="Zhou D."/>
            <person name="Weng S."/>
            <person name="Chi M."/>
            <person name="Gu Z."/>
            <person name="He J."/>
            <person name="Li F."/>
            <person name="Wang M."/>
        </authorList>
    </citation>
    <scope>NUCLEOTIDE SEQUENCE [LARGE SCALE GENOMIC DNA]</scope>
    <source>
        <strain evidence="1">ZL_2023a</strain>
    </source>
</reference>